<gene>
    <name evidence="4" type="ORF">A6M13_11945</name>
</gene>
<organism evidence="4 5">
    <name type="scientific">Caryophanon tenue</name>
    <dbReference type="NCBI Taxonomy" id="33978"/>
    <lineage>
        <taxon>Bacteria</taxon>
        <taxon>Bacillati</taxon>
        <taxon>Bacillota</taxon>
        <taxon>Bacilli</taxon>
        <taxon>Bacillales</taxon>
        <taxon>Caryophanaceae</taxon>
        <taxon>Caryophanon</taxon>
    </lineage>
</organism>
<dbReference type="InterPro" id="IPR011234">
    <property type="entry name" value="Fumarylacetoacetase-like_C"/>
</dbReference>
<dbReference type="STRING" id="33978.A6M13_11945"/>
<dbReference type="RefSeq" id="WP_066544075.1">
    <property type="nucleotide sequence ID" value="NZ_MASJ01000007.1"/>
</dbReference>
<dbReference type="InterPro" id="IPR036663">
    <property type="entry name" value="Fumarylacetoacetase_C_sf"/>
</dbReference>
<dbReference type="SUPFAM" id="SSF56529">
    <property type="entry name" value="FAH"/>
    <property type="match status" value="1"/>
</dbReference>
<dbReference type="OrthoDB" id="9805307at2"/>
<keyword evidence="2" id="KW-0479">Metal-binding</keyword>
<evidence type="ECO:0000259" key="3">
    <source>
        <dbReference type="Pfam" id="PF01557"/>
    </source>
</evidence>
<dbReference type="EMBL" id="MASJ01000007">
    <property type="protein sequence ID" value="OCS86904.1"/>
    <property type="molecule type" value="Genomic_DNA"/>
</dbReference>
<sequence>MKICTIVYNGMEQAAILRDEDLILVTDINDAFQTEFPVTLLQLLAQGQLDVLRQLYVSRSMAHLPTLHIHSNQLQMPYREAHHIFGVGMNYVEKLEDLQAERAEEPVIFMKPTSSMISEGDAIRLPTTAEEVSAEGELALIIGKACTNVSEADALNYIAAYTTSLDMTARDIHAKNPRFMQISKVFPTFFSFGPVLTTTDEVEDIAMLTVQSVHNGQVIHENSIAHMMYSPAYIVSYLSTFVTLQPGDIIMTGTPGSFIVQSGDVASCVISGLPILQNKVV</sequence>
<comment type="similarity">
    <text evidence="1">Belongs to the FAH family.</text>
</comment>
<dbReference type="GO" id="GO:0046872">
    <property type="term" value="F:metal ion binding"/>
    <property type="evidence" value="ECO:0007669"/>
    <property type="project" value="UniProtKB-KW"/>
</dbReference>
<dbReference type="Proteomes" id="UP000093199">
    <property type="component" value="Unassembled WGS sequence"/>
</dbReference>
<dbReference type="Gene3D" id="3.90.850.10">
    <property type="entry name" value="Fumarylacetoacetase-like, C-terminal domain"/>
    <property type="match status" value="1"/>
</dbReference>
<evidence type="ECO:0000313" key="4">
    <source>
        <dbReference type="EMBL" id="OCS86904.1"/>
    </source>
</evidence>
<dbReference type="Pfam" id="PF01557">
    <property type="entry name" value="FAA_hydrolase"/>
    <property type="match status" value="1"/>
</dbReference>
<name>A0A1C0YID2_9BACL</name>
<dbReference type="GO" id="GO:0003824">
    <property type="term" value="F:catalytic activity"/>
    <property type="evidence" value="ECO:0007669"/>
    <property type="project" value="InterPro"/>
</dbReference>
<reference evidence="4 5" key="1">
    <citation type="submission" date="2016-07" db="EMBL/GenBank/DDBJ databases">
        <title>Caryophanon tenue genome sequencing.</title>
        <authorList>
            <person name="Verma A."/>
            <person name="Pal Y."/>
            <person name="Krishnamurthi S."/>
        </authorList>
    </citation>
    <scope>NUCLEOTIDE SEQUENCE [LARGE SCALE GENOMIC DNA]</scope>
    <source>
        <strain evidence="4 5">DSM 14152</strain>
    </source>
</reference>
<evidence type="ECO:0000256" key="1">
    <source>
        <dbReference type="ARBA" id="ARBA00010211"/>
    </source>
</evidence>
<dbReference type="AlphaFoldDB" id="A0A1C0YID2"/>
<protein>
    <recommendedName>
        <fullName evidence="3">Fumarylacetoacetase-like C-terminal domain-containing protein</fullName>
    </recommendedName>
</protein>
<dbReference type="PANTHER" id="PTHR42796:SF4">
    <property type="entry name" value="FUMARYLACETOACETATE HYDROLASE DOMAIN-CONTAINING PROTEIN 2A"/>
    <property type="match status" value="1"/>
</dbReference>
<dbReference type="GO" id="GO:0044281">
    <property type="term" value="P:small molecule metabolic process"/>
    <property type="evidence" value="ECO:0007669"/>
    <property type="project" value="UniProtKB-ARBA"/>
</dbReference>
<evidence type="ECO:0000256" key="2">
    <source>
        <dbReference type="ARBA" id="ARBA00022723"/>
    </source>
</evidence>
<feature type="domain" description="Fumarylacetoacetase-like C-terminal" evidence="3">
    <location>
        <begin position="84"/>
        <end position="281"/>
    </location>
</feature>
<keyword evidence="5" id="KW-1185">Reference proteome</keyword>
<proteinExistence type="inferred from homology"/>
<dbReference type="PANTHER" id="PTHR42796">
    <property type="entry name" value="FUMARYLACETOACETATE HYDROLASE DOMAIN-CONTAINING PROTEIN 2A-RELATED"/>
    <property type="match status" value="1"/>
</dbReference>
<dbReference type="InterPro" id="IPR051121">
    <property type="entry name" value="FAH"/>
</dbReference>
<comment type="caution">
    <text evidence="4">The sequence shown here is derived from an EMBL/GenBank/DDBJ whole genome shotgun (WGS) entry which is preliminary data.</text>
</comment>
<evidence type="ECO:0000313" key="5">
    <source>
        <dbReference type="Proteomes" id="UP000093199"/>
    </source>
</evidence>
<accession>A0A1C0YID2</accession>